<evidence type="ECO:0000313" key="4">
    <source>
        <dbReference type="Proteomes" id="UP000571701"/>
    </source>
</evidence>
<dbReference type="GO" id="GO:0004519">
    <property type="term" value="F:endonuclease activity"/>
    <property type="evidence" value="ECO:0007669"/>
    <property type="project" value="InterPro"/>
</dbReference>
<keyword evidence="4" id="KW-1185">Reference proteome</keyword>
<dbReference type="InterPro" id="IPR019734">
    <property type="entry name" value="TPR_rpt"/>
</dbReference>
<sequence>MLAILLKRQAAAKESANKKSMPVIEQSEASENARPELVGKPWEETQIMLKQDLSYLRTLAGSKEKDPYKEELIKKYRPLVERLLNSHQGNYGNLEVMWWFFTWHVDLGKFDDIHDAFRQAIGAGLEAPDNWKMNGQTAFCGYVFKHAHDAYTNKTEFKREYLINATKDLLTGELATNAALKVKMFRLVGDWYEEAGEKEQAHNLFELVMKLDPNKGGRKTKLNDLKQELGYDQPN</sequence>
<dbReference type="GO" id="GO:0003677">
    <property type="term" value="F:DNA binding"/>
    <property type="evidence" value="ECO:0007669"/>
    <property type="project" value="InterPro"/>
</dbReference>
<dbReference type="RefSeq" id="WP_182105515.1">
    <property type="nucleotide sequence ID" value="NZ_JACFYF010000001.1"/>
</dbReference>
<evidence type="ECO:0008006" key="5">
    <source>
        <dbReference type="Google" id="ProtNLM"/>
    </source>
</evidence>
<evidence type="ECO:0000313" key="3">
    <source>
        <dbReference type="EMBL" id="MBA5760835.1"/>
    </source>
</evidence>
<dbReference type="AlphaFoldDB" id="A0A7W2FMI3"/>
<organism evidence="3 4">
    <name type="scientific">Vibrio marinisediminis</name>
    <dbReference type="NCBI Taxonomy" id="2758441"/>
    <lineage>
        <taxon>Bacteria</taxon>
        <taxon>Pseudomonadati</taxon>
        <taxon>Pseudomonadota</taxon>
        <taxon>Gammaproteobacteria</taxon>
        <taxon>Vibrionales</taxon>
        <taxon>Vibrionaceae</taxon>
        <taxon>Vibrio</taxon>
    </lineage>
</organism>
<dbReference type="InterPro" id="IPR010270">
    <property type="entry name" value="Phage_P2_GpM"/>
</dbReference>
<accession>A0A7W2FMI3</accession>
<dbReference type="Proteomes" id="UP000571701">
    <property type="component" value="Unassembled WGS sequence"/>
</dbReference>
<evidence type="ECO:0000256" key="1">
    <source>
        <dbReference type="PROSITE-ProRule" id="PRU00339"/>
    </source>
</evidence>
<feature type="region of interest" description="Disordered" evidence="2">
    <location>
        <begin position="10"/>
        <end position="33"/>
    </location>
</feature>
<gene>
    <name evidence="3" type="ORF">H2O73_00650</name>
</gene>
<keyword evidence="1" id="KW-0802">TPR repeat</keyword>
<protein>
    <recommendedName>
        <fullName evidence="5">Terminase</fullName>
    </recommendedName>
</protein>
<name>A0A7W2FMI3_9VIBR</name>
<dbReference type="Pfam" id="PF05944">
    <property type="entry name" value="Phage_term_smal"/>
    <property type="match status" value="1"/>
</dbReference>
<evidence type="ECO:0000256" key="2">
    <source>
        <dbReference type="SAM" id="MobiDB-lite"/>
    </source>
</evidence>
<dbReference type="PROSITE" id="PS50005">
    <property type="entry name" value="TPR"/>
    <property type="match status" value="1"/>
</dbReference>
<reference evidence="3 4" key="1">
    <citation type="submission" date="2020-07" db="EMBL/GenBank/DDBJ databases">
        <title>Vibrio marinisediminis sp. nov., isolated from marine sediment.</title>
        <authorList>
            <person name="Ji X."/>
        </authorList>
    </citation>
    <scope>NUCLEOTIDE SEQUENCE [LARGE SCALE GENOMIC DNA]</scope>
    <source>
        <strain evidence="3 4">404</strain>
    </source>
</reference>
<comment type="caution">
    <text evidence="3">The sequence shown here is derived from an EMBL/GenBank/DDBJ whole genome shotgun (WGS) entry which is preliminary data.</text>
</comment>
<dbReference type="EMBL" id="JACFYF010000001">
    <property type="protein sequence ID" value="MBA5760835.1"/>
    <property type="molecule type" value="Genomic_DNA"/>
</dbReference>
<feature type="repeat" description="TPR" evidence="1">
    <location>
        <begin position="182"/>
        <end position="215"/>
    </location>
</feature>
<proteinExistence type="predicted"/>